<dbReference type="AlphaFoldDB" id="A0A8S1L1V5"/>
<proteinExistence type="predicted"/>
<protein>
    <submittedName>
        <fullName evidence="2">Uncharacterized protein</fullName>
    </submittedName>
</protein>
<evidence type="ECO:0000313" key="2">
    <source>
        <dbReference type="EMBL" id="CAD8059322.1"/>
    </source>
</evidence>
<dbReference type="EMBL" id="CAJJDN010000013">
    <property type="protein sequence ID" value="CAD8059322.1"/>
    <property type="molecule type" value="Genomic_DNA"/>
</dbReference>
<comment type="caution">
    <text evidence="2">The sequence shown here is derived from an EMBL/GenBank/DDBJ whole genome shotgun (WGS) entry which is preliminary data.</text>
</comment>
<keyword evidence="1" id="KW-0472">Membrane</keyword>
<reference evidence="2" key="1">
    <citation type="submission" date="2021-01" db="EMBL/GenBank/DDBJ databases">
        <authorList>
            <consortium name="Genoscope - CEA"/>
            <person name="William W."/>
        </authorList>
    </citation>
    <scope>NUCLEOTIDE SEQUENCE</scope>
</reference>
<accession>A0A8S1L1V5</accession>
<keyword evidence="1" id="KW-1133">Transmembrane helix</keyword>
<evidence type="ECO:0000313" key="3">
    <source>
        <dbReference type="Proteomes" id="UP000692954"/>
    </source>
</evidence>
<sequence>MVHNKKYEIILENFDKYAVEVKETLIQQKELSSKTTYIQTFIIAFYSLYTAMTLG</sequence>
<evidence type="ECO:0000256" key="1">
    <source>
        <dbReference type="SAM" id="Phobius"/>
    </source>
</evidence>
<organism evidence="2 3">
    <name type="scientific">Paramecium sonneborni</name>
    <dbReference type="NCBI Taxonomy" id="65129"/>
    <lineage>
        <taxon>Eukaryota</taxon>
        <taxon>Sar</taxon>
        <taxon>Alveolata</taxon>
        <taxon>Ciliophora</taxon>
        <taxon>Intramacronucleata</taxon>
        <taxon>Oligohymenophorea</taxon>
        <taxon>Peniculida</taxon>
        <taxon>Parameciidae</taxon>
        <taxon>Paramecium</taxon>
    </lineage>
</organism>
<gene>
    <name evidence="2" type="ORF">PSON_ATCC_30995.1.T0130166</name>
</gene>
<keyword evidence="3" id="KW-1185">Reference proteome</keyword>
<name>A0A8S1L1V5_9CILI</name>
<feature type="transmembrane region" description="Helical" evidence="1">
    <location>
        <begin position="36"/>
        <end position="54"/>
    </location>
</feature>
<dbReference type="Proteomes" id="UP000692954">
    <property type="component" value="Unassembled WGS sequence"/>
</dbReference>
<keyword evidence="1" id="KW-0812">Transmembrane</keyword>